<dbReference type="InterPro" id="IPR008801">
    <property type="entry name" value="RALF"/>
</dbReference>
<feature type="chain" id="PRO_5035729007" evidence="7">
    <location>
        <begin position="27"/>
        <end position="109"/>
    </location>
</feature>
<evidence type="ECO:0000256" key="5">
    <source>
        <dbReference type="ARBA" id="ARBA00037228"/>
    </source>
</evidence>
<feature type="signal peptide" evidence="7">
    <location>
        <begin position="1"/>
        <end position="26"/>
    </location>
</feature>
<comment type="caution">
    <text evidence="8">The sequence shown here is derived from an EMBL/GenBank/DDBJ whole genome shotgun (WGS) entry which is preliminary data.</text>
</comment>
<evidence type="ECO:0000256" key="3">
    <source>
        <dbReference type="ARBA" id="ARBA00022729"/>
    </source>
</evidence>
<dbReference type="EMBL" id="JAGYWB010000013">
    <property type="protein sequence ID" value="KAI0501092.1"/>
    <property type="molecule type" value="Genomic_DNA"/>
</dbReference>
<evidence type="ECO:0000256" key="6">
    <source>
        <dbReference type="SAM" id="MobiDB-lite"/>
    </source>
</evidence>
<dbReference type="PANTHER" id="PTHR34270:SF3">
    <property type="entry name" value="PROTEIN RALF-LIKE 16-RELATED"/>
    <property type="match status" value="1"/>
</dbReference>
<evidence type="ECO:0000313" key="8">
    <source>
        <dbReference type="EMBL" id="KAI0501092.1"/>
    </source>
</evidence>
<keyword evidence="3 7" id="KW-0732">Signal</keyword>
<proteinExistence type="inferred from homology"/>
<evidence type="ECO:0000256" key="7">
    <source>
        <dbReference type="SAM" id="SignalP"/>
    </source>
</evidence>
<dbReference type="Proteomes" id="UP000829196">
    <property type="component" value="Unassembled WGS sequence"/>
</dbReference>
<evidence type="ECO:0000256" key="1">
    <source>
        <dbReference type="ARBA" id="ARBA00009178"/>
    </source>
</evidence>
<keyword evidence="4" id="KW-1015">Disulfide bond</keyword>
<dbReference type="GO" id="GO:0005179">
    <property type="term" value="F:hormone activity"/>
    <property type="evidence" value="ECO:0007669"/>
    <property type="project" value="UniProtKB-KW"/>
</dbReference>
<evidence type="ECO:0000256" key="2">
    <source>
        <dbReference type="ARBA" id="ARBA00022702"/>
    </source>
</evidence>
<sequence length="109" mass="11948">MVRSWWLAGVALLLAVAVLLPTESEASRKGFIDPDPLKRDLPPCSAIRDPTTKNCRPTPGDSYHRGCNKINQCRGDADQNIIQFNNISSNFQPSSGEYLTPDPPITGHS</sequence>
<comment type="similarity">
    <text evidence="1">Belongs to the plant rapid alkalinization factor (RALF) family.</text>
</comment>
<organism evidence="8 9">
    <name type="scientific">Dendrobium nobile</name>
    <name type="common">Orchid</name>
    <dbReference type="NCBI Taxonomy" id="94219"/>
    <lineage>
        <taxon>Eukaryota</taxon>
        <taxon>Viridiplantae</taxon>
        <taxon>Streptophyta</taxon>
        <taxon>Embryophyta</taxon>
        <taxon>Tracheophyta</taxon>
        <taxon>Spermatophyta</taxon>
        <taxon>Magnoliopsida</taxon>
        <taxon>Liliopsida</taxon>
        <taxon>Asparagales</taxon>
        <taxon>Orchidaceae</taxon>
        <taxon>Epidendroideae</taxon>
        <taxon>Malaxideae</taxon>
        <taxon>Dendrobiinae</taxon>
        <taxon>Dendrobium</taxon>
    </lineage>
</organism>
<protein>
    <submittedName>
        <fullName evidence="8">Uncharacterized protein</fullName>
    </submittedName>
</protein>
<name>A0A8T3AZL8_DENNO</name>
<feature type="region of interest" description="Disordered" evidence="6">
    <location>
        <begin position="87"/>
        <end position="109"/>
    </location>
</feature>
<dbReference type="Pfam" id="PF05498">
    <property type="entry name" value="RALF"/>
    <property type="match status" value="1"/>
</dbReference>
<evidence type="ECO:0000313" key="9">
    <source>
        <dbReference type="Proteomes" id="UP000829196"/>
    </source>
</evidence>
<dbReference type="SMR" id="A0A8T3AZL8"/>
<comment type="function">
    <text evidence="5">Cell signaling peptide that may regulate plant stress, growth, and development. Mediates a rapid alkalinization of extracellular space by mediating a transient increase in the cytoplasmic Ca(2+) concentration leading to a calcium-dependent signaling events through a cell surface receptor and a concomitant activation of some intracellular mitogen-activated protein kinases.</text>
</comment>
<dbReference type="AlphaFoldDB" id="A0A8T3AZL8"/>
<dbReference type="PANTHER" id="PTHR34270">
    <property type="entry name" value="PROTEIN RALF-LIKE 15-RELATED"/>
    <property type="match status" value="1"/>
</dbReference>
<accession>A0A8T3AZL8</accession>
<feature type="region of interest" description="Disordered" evidence="6">
    <location>
        <begin position="42"/>
        <end position="61"/>
    </location>
</feature>
<reference evidence="8" key="1">
    <citation type="journal article" date="2022" name="Front. Genet.">
        <title>Chromosome-Scale Assembly of the Dendrobium nobile Genome Provides Insights Into the Molecular Mechanism of the Biosynthesis of the Medicinal Active Ingredient of Dendrobium.</title>
        <authorList>
            <person name="Xu Q."/>
            <person name="Niu S.-C."/>
            <person name="Li K.-L."/>
            <person name="Zheng P.-J."/>
            <person name="Zhang X.-J."/>
            <person name="Jia Y."/>
            <person name="Liu Y."/>
            <person name="Niu Y.-X."/>
            <person name="Yu L.-H."/>
            <person name="Chen D.-F."/>
            <person name="Zhang G.-Q."/>
        </authorList>
    </citation>
    <scope>NUCLEOTIDE SEQUENCE</scope>
    <source>
        <tissue evidence="8">Leaf</tissue>
    </source>
</reference>
<keyword evidence="2" id="KW-0372">Hormone</keyword>
<gene>
    <name evidence="8" type="ORF">KFK09_019310</name>
</gene>
<keyword evidence="9" id="KW-1185">Reference proteome</keyword>
<evidence type="ECO:0000256" key="4">
    <source>
        <dbReference type="ARBA" id="ARBA00023157"/>
    </source>
</evidence>